<dbReference type="GO" id="GO:0006313">
    <property type="term" value="P:DNA transposition"/>
    <property type="evidence" value="ECO:0007669"/>
    <property type="project" value="InterPro"/>
</dbReference>
<name>A0AAW6FNM3_9BACT</name>
<dbReference type="Proteomes" id="UP001212263">
    <property type="component" value="Unassembled WGS sequence"/>
</dbReference>
<dbReference type="NCBIfam" id="NF033559">
    <property type="entry name" value="transpos_IS1634"/>
    <property type="match status" value="1"/>
</dbReference>
<gene>
    <name evidence="2" type="ORF">PN645_19140</name>
</gene>
<dbReference type="AlphaFoldDB" id="A0AAW6FNM3"/>
<feature type="domain" description="Transposase IS4-like" evidence="1">
    <location>
        <begin position="36"/>
        <end position="275"/>
    </location>
</feature>
<dbReference type="Pfam" id="PF01609">
    <property type="entry name" value="DDE_Tnp_1"/>
    <property type="match status" value="1"/>
</dbReference>
<dbReference type="GO" id="GO:0003677">
    <property type="term" value="F:DNA binding"/>
    <property type="evidence" value="ECO:0007669"/>
    <property type="project" value="InterPro"/>
</dbReference>
<comment type="caution">
    <text evidence="2">The sequence shown here is derived from an EMBL/GenBank/DDBJ whole genome shotgun (WGS) entry which is preliminary data.</text>
</comment>
<dbReference type="GO" id="GO:0004803">
    <property type="term" value="F:transposase activity"/>
    <property type="evidence" value="ECO:0007669"/>
    <property type="project" value="InterPro"/>
</dbReference>
<dbReference type="InterPro" id="IPR002559">
    <property type="entry name" value="Transposase_11"/>
</dbReference>
<dbReference type="RefSeq" id="WP_272055155.1">
    <property type="nucleotide sequence ID" value="NZ_JAQMRD010000052.1"/>
</dbReference>
<dbReference type="InterPro" id="IPR047654">
    <property type="entry name" value="IS1634_transpos"/>
</dbReference>
<reference evidence="2" key="1">
    <citation type="submission" date="2023-01" db="EMBL/GenBank/DDBJ databases">
        <title>Human gut microbiome strain richness.</title>
        <authorList>
            <person name="Chen-Liaw A."/>
        </authorList>
    </citation>
    <scope>NUCLEOTIDE SEQUENCE</scope>
    <source>
        <strain evidence="2">RTP21484st1_B7_RTP21484_190118</strain>
    </source>
</reference>
<organism evidence="2 3">
    <name type="scientific">Odoribacter splanchnicus</name>
    <dbReference type="NCBI Taxonomy" id="28118"/>
    <lineage>
        <taxon>Bacteria</taxon>
        <taxon>Pseudomonadati</taxon>
        <taxon>Bacteroidota</taxon>
        <taxon>Bacteroidia</taxon>
        <taxon>Bacteroidales</taxon>
        <taxon>Odoribacteraceae</taxon>
        <taxon>Odoribacter</taxon>
    </lineage>
</organism>
<sequence>DGHIGVLFYDVTTLYFEADYEDDLRKTGFSKEGRHKNPQIIPGLLVSIGGYPLAYCIYEGNKYEGHTMLPVVTEFVRKYSLDDFIVVADSGLMNGNNIADLESNGYKYIIGAKIKNESKKIQEWILAQPKVNCQMIEYDKGNGQRLLVGYTDDRARKDAYNREKGIRRLEKAYNRGTLTKDNINKRGYNKFLKMEGDVKVSINYDKLEADEKWDGLKGYLTNTDIPVSEVYAAYHNLGHVERAFRISKSKIEIRPMFHFTRRRIEAHVCICFVALKVYKELERLLKLSNINMSVDKVLALAQTIVTIQVTLPQSKQTITRTMLMKRHQRIAPLFNDGFWGTH</sequence>
<dbReference type="EMBL" id="JAQMRD010000052">
    <property type="protein sequence ID" value="MDB9225090.1"/>
    <property type="molecule type" value="Genomic_DNA"/>
</dbReference>
<proteinExistence type="predicted"/>
<dbReference type="PANTHER" id="PTHR34614:SF2">
    <property type="entry name" value="TRANSPOSASE IS4-LIKE DOMAIN-CONTAINING PROTEIN"/>
    <property type="match status" value="1"/>
</dbReference>
<evidence type="ECO:0000259" key="1">
    <source>
        <dbReference type="Pfam" id="PF01609"/>
    </source>
</evidence>
<feature type="non-terminal residue" evidence="2">
    <location>
        <position position="1"/>
    </location>
</feature>
<protein>
    <submittedName>
        <fullName evidence="2">IS1634 family transposase</fullName>
    </submittedName>
</protein>
<evidence type="ECO:0000313" key="2">
    <source>
        <dbReference type="EMBL" id="MDB9225090.1"/>
    </source>
</evidence>
<accession>A0AAW6FNM3</accession>
<evidence type="ECO:0000313" key="3">
    <source>
        <dbReference type="Proteomes" id="UP001212263"/>
    </source>
</evidence>
<dbReference type="PANTHER" id="PTHR34614">
    <property type="match status" value="1"/>
</dbReference>